<evidence type="ECO:0000313" key="3">
    <source>
        <dbReference type="Proteomes" id="UP001642409"/>
    </source>
</evidence>
<dbReference type="Proteomes" id="UP001642409">
    <property type="component" value="Unassembled WGS sequence"/>
</dbReference>
<sequence>MSSIEENLYVKIKFIELKQKSFFTFISLPILFKFFTLQPSLPSLSKFSQGRQVLLIMRSQLFASIFKSYTANYKTCITVIQVHTGPVANGIQLLVKNRPILYHTAKQQTQFMAHQEPSQKIPKVKIFKGGIKISSSTKLSISQYANILYNCVSQNSQQLPQQLEDILFRLDDLYEFASIQTYIEGYDK</sequence>
<dbReference type="AlphaFoldDB" id="A0AA86U616"/>
<evidence type="ECO:0000313" key="1">
    <source>
        <dbReference type="EMBL" id="CAI9940721.1"/>
    </source>
</evidence>
<reference evidence="1" key="1">
    <citation type="submission" date="2023-06" db="EMBL/GenBank/DDBJ databases">
        <authorList>
            <person name="Kurt Z."/>
        </authorList>
    </citation>
    <scope>NUCLEOTIDE SEQUENCE</scope>
</reference>
<protein>
    <submittedName>
        <fullName evidence="2">Hypothetical_protein</fullName>
    </submittedName>
</protein>
<evidence type="ECO:0000313" key="2">
    <source>
        <dbReference type="EMBL" id="CAL6016912.1"/>
    </source>
</evidence>
<name>A0AA86U616_9EUKA</name>
<accession>A0AA86U616</accession>
<reference evidence="2 3" key="2">
    <citation type="submission" date="2024-07" db="EMBL/GenBank/DDBJ databases">
        <authorList>
            <person name="Akdeniz Z."/>
        </authorList>
    </citation>
    <scope>NUCLEOTIDE SEQUENCE [LARGE SCALE GENOMIC DNA]</scope>
</reference>
<comment type="caution">
    <text evidence="1">The sequence shown here is derived from an EMBL/GenBank/DDBJ whole genome shotgun (WGS) entry which is preliminary data.</text>
</comment>
<gene>
    <name evidence="2" type="ORF">HINF_LOCUS25736</name>
    <name evidence="1" type="ORF">HINF_LOCUS28366</name>
</gene>
<keyword evidence="3" id="KW-1185">Reference proteome</keyword>
<dbReference type="EMBL" id="CATOUU010000681">
    <property type="protein sequence ID" value="CAI9940721.1"/>
    <property type="molecule type" value="Genomic_DNA"/>
</dbReference>
<proteinExistence type="predicted"/>
<organism evidence="1">
    <name type="scientific">Hexamita inflata</name>
    <dbReference type="NCBI Taxonomy" id="28002"/>
    <lineage>
        <taxon>Eukaryota</taxon>
        <taxon>Metamonada</taxon>
        <taxon>Diplomonadida</taxon>
        <taxon>Hexamitidae</taxon>
        <taxon>Hexamitinae</taxon>
        <taxon>Hexamita</taxon>
    </lineage>
</organism>
<dbReference type="EMBL" id="CAXDID020000077">
    <property type="protein sequence ID" value="CAL6016912.1"/>
    <property type="molecule type" value="Genomic_DNA"/>
</dbReference>